<keyword evidence="1" id="KW-1133">Transmembrane helix</keyword>
<keyword evidence="4" id="KW-1185">Reference proteome</keyword>
<comment type="caution">
    <text evidence="3">The sequence shown here is derived from an EMBL/GenBank/DDBJ whole genome shotgun (WGS) entry which is preliminary data.</text>
</comment>
<reference evidence="3 4" key="1">
    <citation type="submission" date="2018-11" db="EMBL/GenBank/DDBJ databases">
        <title>Genomic Encyclopedia of Type Strains, Phase IV (KMG-IV): sequencing the most valuable type-strain genomes for metagenomic binning, comparative biology and taxonomic classification.</title>
        <authorList>
            <person name="Goeker M."/>
        </authorList>
    </citation>
    <scope>NUCLEOTIDE SEQUENCE [LARGE SCALE GENOMIC DNA]</scope>
    <source>
        <strain evidence="3 4">DSM 16974</strain>
    </source>
</reference>
<dbReference type="InterPro" id="IPR045494">
    <property type="entry name" value="DUF6436"/>
</dbReference>
<evidence type="ECO:0000259" key="2">
    <source>
        <dbReference type="Pfam" id="PF20029"/>
    </source>
</evidence>
<evidence type="ECO:0000313" key="4">
    <source>
        <dbReference type="Proteomes" id="UP000273643"/>
    </source>
</evidence>
<evidence type="ECO:0000256" key="1">
    <source>
        <dbReference type="SAM" id="Phobius"/>
    </source>
</evidence>
<dbReference type="EMBL" id="RJUK01000001">
    <property type="protein sequence ID" value="ROQ21121.1"/>
    <property type="molecule type" value="Genomic_DNA"/>
</dbReference>
<dbReference type="SUPFAM" id="SSF52833">
    <property type="entry name" value="Thioredoxin-like"/>
    <property type="match status" value="1"/>
</dbReference>
<feature type="domain" description="DUF6436" evidence="2">
    <location>
        <begin position="51"/>
        <end position="176"/>
    </location>
</feature>
<dbReference type="Proteomes" id="UP000273643">
    <property type="component" value="Unassembled WGS sequence"/>
</dbReference>
<dbReference type="RefSeq" id="WP_123638161.1">
    <property type="nucleotide sequence ID" value="NZ_RJUK01000001.1"/>
</dbReference>
<evidence type="ECO:0000313" key="3">
    <source>
        <dbReference type="EMBL" id="ROQ21121.1"/>
    </source>
</evidence>
<dbReference type="OrthoDB" id="8897581at2"/>
<proteinExistence type="predicted"/>
<protein>
    <recommendedName>
        <fullName evidence="2">DUF6436 domain-containing protein</fullName>
    </recommendedName>
</protein>
<dbReference type="AlphaFoldDB" id="A0A3N1P0K9"/>
<keyword evidence="1" id="KW-0472">Membrane</keyword>
<sequence length="178" mass="20248">MPFDHLPPILRRHWLAATITLLWLGVTAYGFWYFEWQWQRRFENQHASFDLTGRPPPSGLLSLEAPLVVHFVDADCPCTRFAEPHIEAVDAHLDPEVRTMRIYVTDPQAGAFDWIPASPAVAIWDRHGELAYVGPHSEGAFCGQGDDLVARVMGHLQTGNNPRWLNREAIGCFCTWEL</sequence>
<accession>A0A3N1P0K9</accession>
<organism evidence="3 4">
    <name type="scientific">Marinimicrobium koreense</name>
    <dbReference type="NCBI Taxonomy" id="306545"/>
    <lineage>
        <taxon>Bacteria</taxon>
        <taxon>Pseudomonadati</taxon>
        <taxon>Pseudomonadota</taxon>
        <taxon>Gammaproteobacteria</taxon>
        <taxon>Cellvibrionales</taxon>
        <taxon>Cellvibrionaceae</taxon>
        <taxon>Marinimicrobium</taxon>
    </lineage>
</organism>
<dbReference type="InterPro" id="IPR036249">
    <property type="entry name" value="Thioredoxin-like_sf"/>
</dbReference>
<feature type="transmembrane region" description="Helical" evidence="1">
    <location>
        <begin position="12"/>
        <end position="34"/>
    </location>
</feature>
<gene>
    <name evidence="3" type="ORF">EDC38_1743</name>
</gene>
<dbReference type="Pfam" id="PF20029">
    <property type="entry name" value="DUF6436"/>
    <property type="match status" value="1"/>
</dbReference>
<name>A0A3N1P0K9_9GAMM</name>
<keyword evidence="1" id="KW-0812">Transmembrane</keyword>